<reference evidence="2 3" key="1">
    <citation type="submission" date="2020-08" db="EMBL/GenBank/DDBJ databases">
        <title>Genomic Encyclopedia of Type Strains, Phase III (KMG-III): the genomes of soil and plant-associated and newly described type strains.</title>
        <authorList>
            <person name="Whitman W."/>
        </authorList>
    </citation>
    <scope>NUCLEOTIDE SEQUENCE [LARGE SCALE GENOMIC DNA]</scope>
    <source>
        <strain evidence="2 3">CECT 8897</strain>
    </source>
</reference>
<dbReference type="EMBL" id="JACHXD010000025">
    <property type="protein sequence ID" value="MBB3122227.1"/>
    <property type="molecule type" value="Genomic_DNA"/>
</dbReference>
<comment type="caution">
    <text evidence="2">The sequence shown here is derived from an EMBL/GenBank/DDBJ whole genome shotgun (WGS) entry which is preliminary data.</text>
</comment>
<proteinExistence type="predicted"/>
<dbReference type="RefSeq" id="WP_183443884.1">
    <property type="nucleotide sequence ID" value="NZ_JACHXD010000025.1"/>
</dbReference>
<accession>A0A7W5FWW4</accession>
<evidence type="ECO:0000256" key="1">
    <source>
        <dbReference type="SAM" id="SignalP"/>
    </source>
</evidence>
<keyword evidence="1" id="KW-0732">Signal</keyword>
<feature type="chain" id="PRO_5030837084" description="Tetratricopeptide repeat protein" evidence="1">
    <location>
        <begin position="32"/>
        <end position="424"/>
    </location>
</feature>
<name>A0A7W5FWW4_9BURK</name>
<sequence>MAARNRQRPRGAMQVFALAALALAASGPVAAQDAGAARLPAAGWQAGVADTPIPTQSSAVAEQETGRRLAALRQLPLAGGEAAAQVQRRQLDNNWRYFGDNRSAALPVLRRELAAELRKARPQALLLLESGYFLRQLGESADRALAMQALLALDASDPAIAQNSAQLFRFVHLSAQERDARLLPLIDKFFLRGKVTVFIPQQGFTLDETSVCVFLYGQYGRAGEAHLRALLGDAGVANKVLEVLIWTGSPDSVPAVAALLQANRDADTFSRALSFLLRSGGPQGRDALLAFDPRQLEGKPRQFYEQIQPQLRETSFATLREQLDELPASPSAGGKAQNSRPRLDDAGMRQRLIEVYEHYGRYENVQPAEIAAATLPAEFLIGQITRIRERSFLRVTGEALSEIDMSNTLLNTLRYRPDAAGAKP</sequence>
<gene>
    <name evidence="2" type="ORF">FHS03_005324</name>
</gene>
<evidence type="ECO:0000313" key="3">
    <source>
        <dbReference type="Proteomes" id="UP000541535"/>
    </source>
</evidence>
<keyword evidence="3" id="KW-1185">Reference proteome</keyword>
<evidence type="ECO:0008006" key="4">
    <source>
        <dbReference type="Google" id="ProtNLM"/>
    </source>
</evidence>
<protein>
    <recommendedName>
        <fullName evidence="4">Tetratricopeptide repeat protein</fullName>
    </recommendedName>
</protein>
<dbReference type="AlphaFoldDB" id="A0A7W5FWW4"/>
<dbReference type="Proteomes" id="UP000541535">
    <property type="component" value="Unassembled WGS sequence"/>
</dbReference>
<organism evidence="2 3">
    <name type="scientific">Pseudoduganella violacea</name>
    <dbReference type="NCBI Taxonomy" id="1715466"/>
    <lineage>
        <taxon>Bacteria</taxon>
        <taxon>Pseudomonadati</taxon>
        <taxon>Pseudomonadota</taxon>
        <taxon>Betaproteobacteria</taxon>
        <taxon>Burkholderiales</taxon>
        <taxon>Oxalobacteraceae</taxon>
        <taxon>Telluria group</taxon>
        <taxon>Pseudoduganella</taxon>
    </lineage>
</organism>
<evidence type="ECO:0000313" key="2">
    <source>
        <dbReference type="EMBL" id="MBB3122227.1"/>
    </source>
</evidence>
<feature type="signal peptide" evidence="1">
    <location>
        <begin position="1"/>
        <end position="31"/>
    </location>
</feature>